<accession>A0A166VWR7</accession>
<dbReference type="SUPFAM" id="SSF50129">
    <property type="entry name" value="GroES-like"/>
    <property type="match status" value="1"/>
</dbReference>
<keyword evidence="3" id="KW-1185">Reference proteome</keyword>
<evidence type="ECO:0000259" key="1">
    <source>
        <dbReference type="Pfam" id="PF08240"/>
    </source>
</evidence>
<name>A0A166VWR7_9AGAM</name>
<dbReference type="InterPro" id="IPR052711">
    <property type="entry name" value="Zinc_ADH-like"/>
</dbReference>
<dbReference type="Gene3D" id="3.90.180.10">
    <property type="entry name" value="Medium-chain alcohol dehydrogenases, catalytic domain"/>
    <property type="match status" value="1"/>
</dbReference>
<proteinExistence type="predicted"/>
<dbReference type="Pfam" id="PF08240">
    <property type="entry name" value="ADH_N"/>
    <property type="match status" value="1"/>
</dbReference>
<dbReference type="EMBL" id="KV417483">
    <property type="protein sequence ID" value="KZP33139.1"/>
    <property type="molecule type" value="Genomic_DNA"/>
</dbReference>
<sequence length="102" mass="10913">MSQTLPSQAILQFRDLLMAKDLYVAGVKENVVPGSDYAGEIVALGSDAQGWNSGVRVCVNFFTTFLHRRPSSEASRAALGGPSEALVHVPDHLSDEETATLP</sequence>
<dbReference type="PANTHER" id="PTHR45033:SF2">
    <property type="entry name" value="ZINC-TYPE ALCOHOL DEHYDROGENASE-LIKE PROTEIN C1773.06C"/>
    <property type="match status" value="1"/>
</dbReference>
<dbReference type="InterPro" id="IPR013154">
    <property type="entry name" value="ADH-like_N"/>
</dbReference>
<dbReference type="STRING" id="436010.A0A166VWR7"/>
<dbReference type="OrthoDB" id="3509362at2759"/>
<dbReference type="PANTHER" id="PTHR45033">
    <property type="match status" value="1"/>
</dbReference>
<gene>
    <name evidence="2" type="ORF">FIBSPDRAFT_1036272</name>
</gene>
<dbReference type="InterPro" id="IPR011032">
    <property type="entry name" value="GroES-like_sf"/>
</dbReference>
<reference evidence="2 3" key="1">
    <citation type="journal article" date="2016" name="Mol. Biol. Evol.">
        <title>Comparative Genomics of Early-Diverging Mushroom-Forming Fungi Provides Insights into the Origins of Lignocellulose Decay Capabilities.</title>
        <authorList>
            <person name="Nagy L.G."/>
            <person name="Riley R."/>
            <person name="Tritt A."/>
            <person name="Adam C."/>
            <person name="Daum C."/>
            <person name="Floudas D."/>
            <person name="Sun H."/>
            <person name="Yadav J.S."/>
            <person name="Pangilinan J."/>
            <person name="Larsson K.H."/>
            <person name="Matsuura K."/>
            <person name="Barry K."/>
            <person name="Labutti K."/>
            <person name="Kuo R."/>
            <person name="Ohm R.A."/>
            <person name="Bhattacharya S.S."/>
            <person name="Shirouzu T."/>
            <person name="Yoshinaga Y."/>
            <person name="Martin F.M."/>
            <person name="Grigoriev I.V."/>
            <person name="Hibbett D.S."/>
        </authorList>
    </citation>
    <scope>NUCLEOTIDE SEQUENCE [LARGE SCALE GENOMIC DNA]</scope>
    <source>
        <strain evidence="2 3">CBS 109695</strain>
    </source>
</reference>
<evidence type="ECO:0000313" key="2">
    <source>
        <dbReference type="EMBL" id="KZP33139.1"/>
    </source>
</evidence>
<organism evidence="2 3">
    <name type="scientific">Athelia psychrophila</name>
    <dbReference type="NCBI Taxonomy" id="1759441"/>
    <lineage>
        <taxon>Eukaryota</taxon>
        <taxon>Fungi</taxon>
        <taxon>Dikarya</taxon>
        <taxon>Basidiomycota</taxon>
        <taxon>Agaricomycotina</taxon>
        <taxon>Agaricomycetes</taxon>
        <taxon>Agaricomycetidae</taxon>
        <taxon>Atheliales</taxon>
        <taxon>Atheliaceae</taxon>
        <taxon>Athelia</taxon>
    </lineage>
</organism>
<evidence type="ECO:0000313" key="3">
    <source>
        <dbReference type="Proteomes" id="UP000076532"/>
    </source>
</evidence>
<feature type="domain" description="Alcohol dehydrogenase-like N-terminal" evidence="1">
    <location>
        <begin position="14"/>
        <end position="64"/>
    </location>
</feature>
<protein>
    <recommendedName>
        <fullName evidence="1">Alcohol dehydrogenase-like N-terminal domain-containing protein</fullName>
    </recommendedName>
</protein>
<dbReference type="Proteomes" id="UP000076532">
    <property type="component" value="Unassembled WGS sequence"/>
</dbReference>
<dbReference type="AlphaFoldDB" id="A0A166VWR7"/>